<evidence type="ECO:0000313" key="5">
    <source>
        <dbReference type="Proteomes" id="UP000256970"/>
    </source>
</evidence>
<proteinExistence type="inferred from homology"/>
<organism evidence="4 5">
    <name type="scientific">Tetradesmus obliquus</name>
    <name type="common">Green alga</name>
    <name type="synonym">Acutodesmus obliquus</name>
    <dbReference type="NCBI Taxonomy" id="3088"/>
    <lineage>
        <taxon>Eukaryota</taxon>
        <taxon>Viridiplantae</taxon>
        <taxon>Chlorophyta</taxon>
        <taxon>core chlorophytes</taxon>
        <taxon>Chlorophyceae</taxon>
        <taxon>CS clade</taxon>
        <taxon>Sphaeropleales</taxon>
        <taxon>Scenedesmaceae</taxon>
        <taxon>Tetradesmus</taxon>
    </lineage>
</organism>
<feature type="domain" description="Complex 1 LYR protein" evidence="3">
    <location>
        <begin position="6"/>
        <end position="63"/>
    </location>
</feature>
<feature type="region of interest" description="Disordered" evidence="2">
    <location>
        <begin position="93"/>
        <end position="113"/>
    </location>
</feature>
<dbReference type="Proteomes" id="UP000256970">
    <property type="component" value="Unassembled WGS sequence"/>
</dbReference>
<feature type="compositionally biased region" description="Low complexity" evidence="2">
    <location>
        <begin position="197"/>
        <end position="214"/>
    </location>
</feature>
<feature type="region of interest" description="Disordered" evidence="2">
    <location>
        <begin position="183"/>
        <end position="222"/>
    </location>
</feature>
<dbReference type="AlphaFoldDB" id="A0A383W2I5"/>
<dbReference type="InterPro" id="IPR008011">
    <property type="entry name" value="Complex1_LYR_dom"/>
</dbReference>
<dbReference type="InterPro" id="IPR045294">
    <property type="entry name" value="Complex1_LYR_LYRM1"/>
</dbReference>
<evidence type="ECO:0000256" key="1">
    <source>
        <dbReference type="ARBA" id="ARBA00009508"/>
    </source>
</evidence>
<protein>
    <recommendedName>
        <fullName evidence="3">Complex 1 LYR protein domain-containing protein</fullName>
    </recommendedName>
</protein>
<evidence type="ECO:0000259" key="3">
    <source>
        <dbReference type="Pfam" id="PF05347"/>
    </source>
</evidence>
<dbReference type="Pfam" id="PF05347">
    <property type="entry name" value="Complex1_LYR"/>
    <property type="match status" value="1"/>
</dbReference>
<dbReference type="CDD" id="cd20261">
    <property type="entry name" value="Complex1_LYR_LYRM1"/>
    <property type="match status" value="1"/>
</dbReference>
<evidence type="ECO:0000256" key="2">
    <source>
        <dbReference type="SAM" id="MobiDB-lite"/>
    </source>
</evidence>
<dbReference type="InterPro" id="IPR040330">
    <property type="entry name" value="LYRM1"/>
</dbReference>
<dbReference type="EMBL" id="FNXT01001066">
    <property type="protein sequence ID" value="SZX71691.1"/>
    <property type="molecule type" value="Genomic_DNA"/>
</dbReference>
<dbReference type="PANTHER" id="PTHR14273">
    <property type="entry name" value="LYR MOTIF-CONTAINING PROTEIN 1"/>
    <property type="match status" value="1"/>
</dbReference>
<comment type="similarity">
    <text evidence="1">Belongs to the complex I LYR family.</text>
</comment>
<name>A0A383W2I5_TETOB</name>
<accession>A0A383W2I5</accession>
<sequence>MSTRSRVLSLYRTILRTGRQWQGPQEEREYIRQEARAAFRQHKDVTSAAEIEAKLAAGKDRLDIAVHYQIPYPRMHHAPQFKLREYQDVPIINSSSSSSSGSSSSSSSGGGGRATMGYCKVQGAPAPRRAYHLVTAAAAPARATFTACKRWLQQQQQQLLVLLLPVQQFCGARGMLTELAGAAAAADSSSGGGGDDGSSSSSSSSSSGGSSSSSVQCEGSID</sequence>
<gene>
    <name evidence="4" type="ORF">BQ4739_LOCUS11819</name>
</gene>
<feature type="compositionally biased region" description="Low complexity" evidence="2">
    <location>
        <begin position="94"/>
        <end position="107"/>
    </location>
</feature>
<dbReference type="GO" id="GO:0005739">
    <property type="term" value="C:mitochondrion"/>
    <property type="evidence" value="ECO:0007669"/>
    <property type="project" value="TreeGrafter"/>
</dbReference>
<keyword evidence="5" id="KW-1185">Reference proteome</keyword>
<dbReference type="PANTHER" id="PTHR14273:SF0">
    <property type="entry name" value="LYR MOTIF-CONTAINING PROTEIN 1"/>
    <property type="match status" value="1"/>
</dbReference>
<evidence type="ECO:0000313" key="4">
    <source>
        <dbReference type="EMBL" id="SZX71691.1"/>
    </source>
</evidence>
<reference evidence="4 5" key="1">
    <citation type="submission" date="2016-10" db="EMBL/GenBank/DDBJ databases">
        <authorList>
            <person name="Cai Z."/>
        </authorList>
    </citation>
    <scope>NUCLEOTIDE SEQUENCE [LARGE SCALE GENOMIC DNA]</scope>
</reference>
<dbReference type="STRING" id="3088.A0A383W2I5"/>